<keyword evidence="4" id="KW-0804">Transcription</keyword>
<protein>
    <recommendedName>
        <fullName evidence="7">BZIP domain-containing protein</fullName>
    </recommendedName>
</protein>
<evidence type="ECO:0000256" key="1">
    <source>
        <dbReference type="ARBA" id="ARBA00004123"/>
    </source>
</evidence>
<evidence type="ECO:0000313" key="9">
    <source>
        <dbReference type="Proteomes" id="UP000030653"/>
    </source>
</evidence>
<dbReference type="HOGENOM" id="CLU_417973_0_0_1"/>
<comment type="subcellular location">
    <subcellularLocation>
        <location evidence="1">Nucleus</location>
    </subcellularLocation>
</comment>
<evidence type="ECO:0000256" key="6">
    <source>
        <dbReference type="SAM" id="MobiDB-lite"/>
    </source>
</evidence>
<evidence type="ECO:0000256" key="2">
    <source>
        <dbReference type="ARBA" id="ARBA00023015"/>
    </source>
</evidence>
<keyword evidence="2" id="KW-0805">Transcription regulation</keyword>
<evidence type="ECO:0000256" key="4">
    <source>
        <dbReference type="ARBA" id="ARBA00023163"/>
    </source>
</evidence>
<feature type="domain" description="BZIP" evidence="7">
    <location>
        <begin position="593"/>
        <end position="651"/>
    </location>
</feature>
<dbReference type="Proteomes" id="UP000030653">
    <property type="component" value="Unassembled WGS sequence"/>
</dbReference>
<dbReference type="InterPro" id="IPR046347">
    <property type="entry name" value="bZIP_sf"/>
</dbReference>
<dbReference type="GeneID" id="63686138"/>
<proteinExistence type="predicted"/>
<name>M5FZ03_DACPD</name>
<evidence type="ECO:0000313" key="8">
    <source>
        <dbReference type="EMBL" id="EJU03276.1"/>
    </source>
</evidence>
<feature type="region of interest" description="Disordered" evidence="6">
    <location>
        <begin position="573"/>
        <end position="615"/>
    </location>
</feature>
<dbReference type="PANTHER" id="PTHR13044:SF14">
    <property type="entry name" value="CRYPTOCEPHAL, ISOFORM A"/>
    <property type="match status" value="1"/>
</dbReference>
<gene>
    <name evidence="8" type="ORF">DACRYDRAFT_15139</name>
</gene>
<dbReference type="RefSeq" id="XP_040630170.1">
    <property type="nucleotide sequence ID" value="XM_040771076.1"/>
</dbReference>
<feature type="region of interest" description="Disordered" evidence="6">
    <location>
        <begin position="1"/>
        <end position="20"/>
    </location>
</feature>
<dbReference type="PANTHER" id="PTHR13044">
    <property type="entry name" value="ACTIVATING TRANSCRIPTION FACTOR ATF 4/5"/>
    <property type="match status" value="1"/>
</dbReference>
<dbReference type="OrthoDB" id="3360329at2759"/>
<organism evidence="8 9">
    <name type="scientific">Dacryopinax primogenitus (strain DJM 731)</name>
    <name type="common">Brown rot fungus</name>
    <dbReference type="NCBI Taxonomy" id="1858805"/>
    <lineage>
        <taxon>Eukaryota</taxon>
        <taxon>Fungi</taxon>
        <taxon>Dikarya</taxon>
        <taxon>Basidiomycota</taxon>
        <taxon>Agaricomycotina</taxon>
        <taxon>Dacrymycetes</taxon>
        <taxon>Dacrymycetales</taxon>
        <taxon>Dacrymycetaceae</taxon>
        <taxon>Dacryopinax</taxon>
    </lineage>
</organism>
<keyword evidence="3" id="KW-0238">DNA-binding</keyword>
<keyword evidence="5" id="KW-0539">Nucleus</keyword>
<evidence type="ECO:0000259" key="7">
    <source>
        <dbReference type="PROSITE" id="PS50217"/>
    </source>
</evidence>
<dbReference type="PROSITE" id="PS00036">
    <property type="entry name" value="BZIP_BASIC"/>
    <property type="match status" value="2"/>
</dbReference>
<feature type="region of interest" description="Disordered" evidence="6">
    <location>
        <begin position="275"/>
        <end position="309"/>
    </location>
</feature>
<dbReference type="InterPro" id="IPR004827">
    <property type="entry name" value="bZIP"/>
</dbReference>
<dbReference type="GO" id="GO:0000977">
    <property type="term" value="F:RNA polymerase II transcription regulatory region sequence-specific DNA binding"/>
    <property type="evidence" value="ECO:0007669"/>
    <property type="project" value="TreeGrafter"/>
</dbReference>
<dbReference type="GO" id="GO:0001228">
    <property type="term" value="F:DNA-binding transcription activator activity, RNA polymerase II-specific"/>
    <property type="evidence" value="ECO:0007669"/>
    <property type="project" value="TreeGrafter"/>
</dbReference>
<dbReference type="GO" id="GO:0005634">
    <property type="term" value="C:nucleus"/>
    <property type="evidence" value="ECO:0007669"/>
    <property type="project" value="UniProtKB-SubCell"/>
</dbReference>
<dbReference type="SUPFAM" id="SSF57959">
    <property type="entry name" value="Leucine zipper domain"/>
    <property type="match status" value="2"/>
</dbReference>
<sequence length="656" mass="69791">MMEYTNDINTPQTPAVTGNNNDGSLVPRIPAPAYSVPTADFNQSFESLASEYAQRLGQDASPMFPNLTNLNVPAWFPSDSASNENSAGPASSVCPASPLSSTTQTLVDNFAFPTMYAPQNLDFSNFFSNTCAFPSSNSSCGFSEAELAFLSGFKYPAAGFPASPVPVTVALPEMDTSNEVTGKGKARELTPVAPAPPCPIAPAPVAGVKRTASEVDGVDSDAEGSPCTEVHRVVSKREQNRLAAQRSRARKVEEREVLEAEVAKLKDKVRELETALQTKNAENRPLTKTSVPTPRANGLPEVQLAPKLPVDNPPPPYQSINSINPVNTYSENGSITNVSRSAVTTNSLGLFEVGNTPPTYAAMMEYTNDINTPQTPAVTGNNNDGSLVPRIPAPAYSVPTADFNQSFESLASEYAQRLGQDASPMFPNLTNLNVPAWFPSDSASNENSAGPASSVCPASPLSSTTQTLVDNFAFPTMYAPQNLDFSNFFSNTCAFPSSNSSCGFSEAELAFLSGFKYPAAGFPASPVPVTVALPEMDTSNEVTGKGKARELTPVAPAPPCPIAPAPVAGVKRTASEVDGVDSDAEGSAPAPKSTRVVSKREQNRLAAQRSRARKVEEREVLEAEVAKLKDKVRELETALQTKNAENRVLREYMGRK</sequence>
<reference evidence="8 9" key="1">
    <citation type="journal article" date="2012" name="Science">
        <title>The Paleozoic origin of enzymatic lignin decomposition reconstructed from 31 fungal genomes.</title>
        <authorList>
            <person name="Floudas D."/>
            <person name="Binder M."/>
            <person name="Riley R."/>
            <person name="Barry K."/>
            <person name="Blanchette R.A."/>
            <person name="Henrissat B."/>
            <person name="Martinez A.T."/>
            <person name="Otillar R."/>
            <person name="Spatafora J.W."/>
            <person name="Yadav J.S."/>
            <person name="Aerts A."/>
            <person name="Benoit I."/>
            <person name="Boyd A."/>
            <person name="Carlson A."/>
            <person name="Copeland A."/>
            <person name="Coutinho P.M."/>
            <person name="de Vries R.P."/>
            <person name="Ferreira P."/>
            <person name="Findley K."/>
            <person name="Foster B."/>
            <person name="Gaskell J."/>
            <person name="Glotzer D."/>
            <person name="Gorecki P."/>
            <person name="Heitman J."/>
            <person name="Hesse C."/>
            <person name="Hori C."/>
            <person name="Igarashi K."/>
            <person name="Jurgens J.A."/>
            <person name="Kallen N."/>
            <person name="Kersten P."/>
            <person name="Kohler A."/>
            <person name="Kuees U."/>
            <person name="Kumar T.K.A."/>
            <person name="Kuo A."/>
            <person name="LaButti K."/>
            <person name="Larrondo L.F."/>
            <person name="Lindquist E."/>
            <person name="Ling A."/>
            <person name="Lombard V."/>
            <person name="Lucas S."/>
            <person name="Lundell T."/>
            <person name="Martin R."/>
            <person name="McLaughlin D.J."/>
            <person name="Morgenstern I."/>
            <person name="Morin E."/>
            <person name="Murat C."/>
            <person name="Nagy L.G."/>
            <person name="Nolan M."/>
            <person name="Ohm R.A."/>
            <person name="Patyshakuliyeva A."/>
            <person name="Rokas A."/>
            <person name="Ruiz-Duenas F.J."/>
            <person name="Sabat G."/>
            <person name="Salamov A."/>
            <person name="Samejima M."/>
            <person name="Schmutz J."/>
            <person name="Slot J.C."/>
            <person name="St John F."/>
            <person name="Stenlid J."/>
            <person name="Sun H."/>
            <person name="Sun S."/>
            <person name="Syed K."/>
            <person name="Tsang A."/>
            <person name="Wiebenga A."/>
            <person name="Young D."/>
            <person name="Pisabarro A."/>
            <person name="Eastwood D.C."/>
            <person name="Martin F."/>
            <person name="Cullen D."/>
            <person name="Grigoriev I.V."/>
            <person name="Hibbett D.S."/>
        </authorList>
    </citation>
    <scope>NUCLEOTIDE SEQUENCE [LARGE SCALE GENOMIC DNA]</scope>
    <source>
        <strain evidence="8 9">DJM-731 SS1</strain>
    </source>
</reference>
<dbReference type="CDD" id="cd12193">
    <property type="entry name" value="bZIP_GCN4"/>
    <property type="match status" value="2"/>
</dbReference>
<dbReference type="PROSITE" id="PS50217">
    <property type="entry name" value="BZIP"/>
    <property type="match status" value="1"/>
</dbReference>
<dbReference type="SMART" id="SM00338">
    <property type="entry name" value="BRLZ"/>
    <property type="match status" value="2"/>
</dbReference>
<dbReference type="Gene3D" id="3.30.160.60">
    <property type="entry name" value="Classic Zinc Finger"/>
    <property type="match status" value="1"/>
</dbReference>
<accession>M5FZ03</accession>
<keyword evidence="9" id="KW-1185">Reference proteome</keyword>
<dbReference type="EMBL" id="JH795860">
    <property type="protein sequence ID" value="EJU03276.1"/>
    <property type="molecule type" value="Genomic_DNA"/>
</dbReference>
<feature type="compositionally biased region" description="Polar residues" evidence="6">
    <location>
        <begin position="275"/>
        <end position="292"/>
    </location>
</feature>
<evidence type="ECO:0000256" key="3">
    <source>
        <dbReference type="ARBA" id="ARBA00023125"/>
    </source>
</evidence>
<evidence type="ECO:0000256" key="5">
    <source>
        <dbReference type="ARBA" id="ARBA00023242"/>
    </source>
</evidence>
<dbReference type="Gene3D" id="1.20.5.170">
    <property type="match status" value="1"/>
</dbReference>
<dbReference type="AlphaFoldDB" id="M5FZ03"/>